<evidence type="ECO:0000313" key="2">
    <source>
        <dbReference type="EMBL" id="GCE15966.1"/>
    </source>
</evidence>
<sequence>MFLPPRMTQLGFKAFSTNGVEYVIPPTCHIPGGKFVMGNRIEIDPQMMDDEHPRHPLLLPDYYIAAYPVTVVEYELFVHNGGKAPETRGLVSWAQQIRNPEHPVVCVQWVDAVAYTKWLSALSGRKWRLPTEPEWEKAARWDVKNARSLIYPWGNQFDKNRCNTRESQIGTTIPIGYYGAKNKSPYNVFDMAGNIWEWTSSIYKPYPYVATDGREDPTPQEHSHRVSRGGAWRLPLEVSRSACRNFESPTNFAGYFDDEGFRLALDL</sequence>
<dbReference type="RefSeq" id="WP_161975854.1">
    <property type="nucleotide sequence ID" value="NZ_BIFR01000002.1"/>
</dbReference>
<proteinExistence type="predicted"/>
<dbReference type="InterPro" id="IPR016187">
    <property type="entry name" value="CTDL_fold"/>
</dbReference>
<dbReference type="EMBL" id="BIFR01000002">
    <property type="protein sequence ID" value="GCE15966.1"/>
    <property type="molecule type" value="Genomic_DNA"/>
</dbReference>
<organism evidence="2 3">
    <name type="scientific">Tengunoibacter tsumagoiensis</name>
    <dbReference type="NCBI Taxonomy" id="2014871"/>
    <lineage>
        <taxon>Bacteria</taxon>
        <taxon>Bacillati</taxon>
        <taxon>Chloroflexota</taxon>
        <taxon>Ktedonobacteria</taxon>
        <taxon>Ktedonobacterales</taxon>
        <taxon>Dictyobacteraceae</taxon>
        <taxon>Tengunoibacter</taxon>
    </lineage>
</organism>
<dbReference type="SUPFAM" id="SSF56436">
    <property type="entry name" value="C-type lectin-like"/>
    <property type="match status" value="1"/>
</dbReference>
<gene>
    <name evidence="2" type="ORF">KTT_58250</name>
</gene>
<dbReference type="InterPro" id="IPR005532">
    <property type="entry name" value="SUMF_dom"/>
</dbReference>
<accession>A0A402AAA3</accession>
<name>A0A402AAA3_9CHLR</name>
<dbReference type="GO" id="GO:0120147">
    <property type="term" value="F:formylglycine-generating oxidase activity"/>
    <property type="evidence" value="ECO:0007669"/>
    <property type="project" value="TreeGrafter"/>
</dbReference>
<keyword evidence="3" id="KW-1185">Reference proteome</keyword>
<protein>
    <recommendedName>
        <fullName evidence="1">Sulfatase-modifying factor enzyme-like domain-containing protein</fullName>
    </recommendedName>
</protein>
<evidence type="ECO:0000259" key="1">
    <source>
        <dbReference type="Pfam" id="PF03781"/>
    </source>
</evidence>
<dbReference type="PANTHER" id="PTHR23150:SF19">
    <property type="entry name" value="FORMYLGLYCINE-GENERATING ENZYME"/>
    <property type="match status" value="1"/>
</dbReference>
<evidence type="ECO:0000313" key="3">
    <source>
        <dbReference type="Proteomes" id="UP000287352"/>
    </source>
</evidence>
<comment type="caution">
    <text evidence="2">The sequence shown here is derived from an EMBL/GenBank/DDBJ whole genome shotgun (WGS) entry which is preliminary data.</text>
</comment>
<dbReference type="Proteomes" id="UP000287352">
    <property type="component" value="Unassembled WGS sequence"/>
</dbReference>
<dbReference type="Pfam" id="PF03781">
    <property type="entry name" value="FGE-sulfatase"/>
    <property type="match status" value="1"/>
</dbReference>
<feature type="domain" description="Sulfatase-modifying factor enzyme-like" evidence="1">
    <location>
        <begin position="27"/>
        <end position="264"/>
    </location>
</feature>
<dbReference type="InterPro" id="IPR042095">
    <property type="entry name" value="SUMF_sf"/>
</dbReference>
<dbReference type="AlphaFoldDB" id="A0A402AAA3"/>
<dbReference type="InterPro" id="IPR051043">
    <property type="entry name" value="Sulfatase_Mod_Factor_Kinase"/>
</dbReference>
<dbReference type="Gene3D" id="3.90.1580.10">
    <property type="entry name" value="paralog of FGE (formylglycine-generating enzyme)"/>
    <property type="match status" value="1"/>
</dbReference>
<reference evidence="3" key="1">
    <citation type="submission" date="2018-12" db="EMBL/GenBank/DDBJ databases">
        <title>Tengunoibacter tsumagoiensis gen. nov., sp. nov., Dictyobacter kobayashii sp. nov., D. alpinus sp. nov., and D. joshuensis sp. nov. and description of Dictyobacteraceae fam. nov. within the order Ktedonobacterales isolated from Tengu-no-mugimeshi.</title>
        <authorList>
            <person name="Wang C.M."/>
            <person name="Zheng Y."/>
            <person name="Sakai Y."/>
            <person name="Toyoda A."/>
            <person name="Minakuchi Y."/>
            <person name="Abe K."/>
            <person name="Yokota A."/>
            <person name="Yabe S."/>
        </authorList>
    </citation>
    <scope>NUCLEOTIDE SEQUENCE [LARGE SCALE GENOMIC DNA]</scope>
    <source>
        <strain evidence="3">Uno3</strain>
    </source>
</reference>
<dbReference type="PANTHER" id="PTHR23150">
    <property type="entry name" value="SULFATASE MODIFYING FACTOR 1, 2"/>
    <property type="match status" value="1"/>
</dbReference>